<dbReference type="Proteomes" id="UP000515349">
    <property type="component" value="Chromosome"/>
</dbReference>
<dbReference type="Gene3D" id="2.60.120.380">
    <property type="match status" value="1"/>
</dbReference>
<keyword evidence="1" id="KW-0732">Signal</keyword>
<dbReference type="EMBL" id="CP059472">
    <property type="protein sequence ID" value="QMS98483.1"/>
    <property type="molecule type" value="Genomic_DNA"/>
</dbReference>
<evidence type="ECO:0000256" key="1">
    <source>
        <dbReference type="SAM" id="SignalP"/>
    </source>
</evidence>
<dbReference type="AlphaFoldDB" id="A0A7D7QF67"/>
<evidence type="ECO:0000313" key="4">
    <source>
        <dbReference type="Proteomes" id="UP000515349"/>
    </source>
</evidence>
<sequence length="694" mass="73685">MKKTLLFVILLISQTFFSQEDCSTALTVCGNSSITYSPSGIGLVNESLGGCLSTGEHNSIWYKITIATSGTLTFDLVPTDPAADYDWAVYGPNVACGNLGSPIRCNAATVIGVGASTGLNMTSTVISAAGGSTTPYCQYLDVTAGQTYYLYIDNWVGAGSTTTAPFSLTWGGTATMASPYNNPAISPNPFIAPGPNQDGVITLCTNPGVFDFSTLSAGIVNGNPNFTVTYHNNTNDLLTNSNPLGTVTVNTANTYYYALHYTDPTNPLNPINKCLEIGTINFVQGAITVGNATVNACNNNNEGTAIFDLTSVSAAMFADPTATRVYYRTINDMNNGVNPITNPAAFFTAAPTAVYMHVTTTQGCSNYGTISLQFYPTVVMNDASLTTCFIETNPATGLFDLNSAAVGGGTVAKTYYPSYTDAANGTNAISNPSAFVSPNTVVYVKGTSPNGCTGISQITLNVTSPNHSVVLKDKIICPEDTTTLDAGPGFSSYLWSTGATTSSISNVSVGSYWVKLTLGECVTKQTVTVSAAPIPVVSAIDISNNTITVNVIGGTPPYQFSMDNSVWQDSNIFTNVPRGKNMIYVKDSFDCEPSAIQITVPNLVNAITPNNDGVNDAIDYSSLGYKENLVIKIFDRYGINVYQADRSNGYKWDGRRSDRKISTGTYWYTVTWNEADAAGTPVKYSGWILVKNIE</sequence>
<feature type="chain" id="PRO_5044656283" evidence="1">
    <location>
        <begin position="19"/>
        <end position="694"/>
    </location>
</feature>
<dbReference type="InterPro" id="IPR026341">
    <property type="entry name" value="T9SS_type_B"/>
</dbReference>
<name>A0A7D7QF67_9FLAO</name>
<gene>
    <name evidence="3" type="ORF">H1R16_00250</name>
    <name evidence="2" type="ORF">H2507_03020</name>
</gene>
<protein>
    <submittedName>
        <fullName evidence="3">Gliding motility-associated C-terminal domain-containing protein</fullName>
    </submittedName>
</protein>
<dbReference type="Pfam" id="PF13585">
    <property type="entry name" value="CHU_C"/>
    <property type="match status" value="1"/>
</dbReference>
<organism evidence="3 4">
    <name type="scientific">Marnyiella aurantia</name>
    <dbReference type="NCBI Taxonomy" id="2758037"/>
    <lineage>
        <taxon>Bacteria</taxon>
        <taxon>Pseudomonadati</taxon>
        <taxon>Bacteroidota</taxon>
        <taxon>Flavobacteriia</taxon>
        <taxon>Flavobacteriales</taxon>
        <taxon>Weeksellaceae</taxon>
        <taxon>Marnyiella</taxon>
    </lineage>
</organism>
<reference evidence="2" key="3">
    <citation type="submission" date="2020-07" db="EMBL/GenBank/DDBJ databases">
        <authorList>
            <person name="Yang C."/>
        </authorList>
    </citation>
    <scope>NUCLEOTIDE SEQUENCE</scope>
    <source>
        <strain evidence="2">Cx-624</strain>
    </source>
</reference>
<reference evidence="5" key="2">
    <citation type="submission" date="2020-07" db="EMBL/GenBank/DDBJ databases">
        <title>Flavobacterium sp. xlx-214.</title>
        <authorList>
            <person name="Yang C."/>
        </authorList>
    </citation>
    <scope>NUCLEOTIDE SEQUENCE [LARGE SCALE GENOMIC DNA]</scope>
    <source>
        <strain evidence="5">CX-624</strain>
    </source>
</reference>
<evidence type="ECO:0000313" key="3">
    <source>
        <dbReference type="EMBL" id="QMS98483.1"/>
    </source>
</evidence>
<feature type="signal peptide" evidence="1">
    <location>
        <begin position="1"/>
        <end position="18"/>
    </location>
</feature>
<dbReference type="NCBIfam" id="TIGR04131">
    <property type="entry name" value="Bac_Flav_CTERM"/>
    <property type="match status" value="1"/>
</dbReference>
<evidence type="ECO:0000313" key="2">
    <source>
        <dbReference type="EMBL" id="MBA5246132.1"/>
    </source>
</evidence>
<proteinExistence type="predicted"/>
<dbReference type="KEGG" id="cbau:H1R16_00250"/>
<keyword evidence="5" id="KW-1185">Reference proteome</keyword>
<dbReference type="RefSeq" id="WP_181886229.1">
    <property type="nucleotide sequence ID" value="NZ_CP059472.1"/>
</dbReference>
<evidence type="ECO:0000313" key="5">
    <source>
        <dbReference type="Proteomes" id="UP000539710"/>
    </source>
</evidence>
<dbReference type="EMBL" id="JACEUX010000001">
    <property type="protein sequence ID" value="MBA5246132.1"/>
    <property type="molecule type" value="Genomic_DNA"/>
</dbReference>
<dbReference type="Proteomes" id="UP000539710">
    <property type="component" value="Unassembled WGS sequence"/>
</dbReference>
<accession>A0A7D7QF67</accession>
<reference evidence="3 4" key="1">
    <citation type="submission" date="2020-07" db="EMBL/GenBank/DDBJ databases">
        <title>Chryseobacterium sp.cx-624.</title>
        <authorList>
            <person name="Yang C."/>
        </authorList>
    </citation>
    <scope>NUCLEOTIDE SEQUENCE [LARGE SCALE GENOMIC DNA]</scope>
    <source>
        <strain evidence="4">cx-624</strain>
        <strain evidence="3">Cx-624</strain>
    </source>
</reference>